<dbReference type="Pfam" id="PF06722">
    <property type="entry name" value="EryCIII-like_C"/>
    <property type="match status" value="1"/>
</dbReference>
<dbReference type="Proteomes" id="UP000549617">
    <property type="component" value="Unassembled WGS sequence"/>
</dbReference>
<proteinExistence type="predicted"/>
<gene>
    <name evidence="2" type="ORF">FHS49_002027</name>
</gene>
<evidence type="ECO:0000313" key="2">
    <source>
        <dbReference type="EMBL" id="MBB5686011.1"/>
    </source>
</evidence>
<name>A0A7W9AIF3_9SPHN</name>
<protein>
    <recommendedName>
        <fullName evidence="1">Erythromycin biosynthesis protein CIII-like C-terminal domain-containing protein</fullName>
    </recommendedName>
</protein>
<keyword evidence="3" id="KW-1185">Reference proteome</keyword>
<dbReference type="RefSeq" id="WP_184017974.1">
    <property type="nucleotide sequence ID" value="NZ_JACIJC010000003.1"/>
</dbReference>
<feature type="domain" description="Erythromycin biosynthesis protein CIII-like C-terminal" evidence="1">
    <location>
        <begin position="281"/>
        <end position="368"/>
    </location>
</feature>
<evidence type="ECO:0000259" key="1">
    <source>
        <dbReference type="Pfam" id="PF06722"/>
    </source>
</evidence>
<comment type="caution">
    <text evidence="2">The sequence shown here is derived from an EMBL/GenBank/DDBJ whole genome shotgun (WGS) entry which is preliminary data.</text>
</comment>
<accession>A0A7W9AIF3</accession>
<sequence>MARILLGWELGAHRGHLVRLAAIARILIAQGHQVDAALQNMDGAAALFPEGVRLWQAPLWPRMIVNVTRLDGPPVATMGDILVRLGLDREEAFEGLIRAWDSLFIAISPQSVISDFAPAMLRAAWGRIPSIAVGTGFECVPGDLAAFPSLNRQPAAHDEAAILAQANAALARCSRPAMLGLPALFAADTPLPGTFRELDPYGAMRREPPVSPTLAGPAPPISDGQGEEVFVYGFERIMADAALWDGLAQSGLPVRVHVPGASAALQERFARLGFAFAPDPLPFEEIARCARLLVSHGGHGFTSAALLAGIPHIITPYDLEKQAHADHVVALRLGGQVPLMAIKPAPFAESLKRIHADDALVARARNAAPGFHAQMARPMDKAILAAISGR</sequence>
<dbReference type="InterPro" id="IPR010610">
    <property type="entry name" value="EryCIII-like_C"/>
</dbReference>
<dbReference type="AlphaFoldDB" id="A0A7W9AIF3"/>
<dbReference type="GO" id="GO:0016757">
    <property type="term" value="F:glycosyltransferase activity"/>
    <property type="evidence" value="ECO:0007669"/>
    <property type="project" value="UniProtKB-ARBA"/>
</dbReference>
<evidence type="ECO:0000313" key="3">
    <source>
        <dbReference type="Proteomes" id="UP000549617"/>
    </source>
</evidence>
<dbReference type="EMBL" id="JACIJC010000003">
    <property type="protein sequence ID" value="MBB5686011.1"/>
    <property type="molecule type" value="Genomic_DNA"/>
</dbReference>
<dbReference type="Gene3D" id="3.40.50.2000">
    <property type="entry name" value="Glycogen Phosphorylase B"/>
    <property type="match status" value="1"/>
</dbReference>
<reference evidence="2 3" key="1">
    <citation type="submission" date="2020-08" db="EMBL/GenBank/DDBJ databases">
        <title>Genomic Encyclopedia of Type Strains, Phase IV (KMG-IV): sequencing the most valuable type-strain genomes for metagenomic binning, comparative biology and taxonomic classification.</title>
        <authorList>
            <person name="Goeker M."/>
        </authorList>
    </citation>
    <scope>NUCLEOTIDE SEQUENCE [LARGE SCALE GENOMIC DNA]</scope>
    <source>
        <strain evidence="2 3">DSM 25079</strain>
    </source>
</reference>
<dbReference type="SUPFAM" id="SSF53756">
    <property type="entry name" value="UDP-Glycosyltransferase/glycogen phosphorylase"/>
    <property type="match status" value="1"/>
</dbReference>
<organism evidence="2 3">
    <name type="scientific">Sphingobium boeckii</name>
    <dbReference type="NCBI Taxonomy" id="1082345"/>
    <lineage>
        <taxon>Bacteria</taxon>
        <taxon>Pseudomonadati</taxon>
        <taxon>Pseudomonadota</taxon>
        <taxon>Alphaproteobacteria</taxon>
        <taxon>Sphingomonadales</taxon>
        <taxon>Sphingomonadaceae</taxon>
        <taxon>Sphingobium</taxon>
    </lineage>
</organism>